<feature type="region of interest" description="Disordered" evidence="1">
    <location>
        <begin position="23"/>
        <end position="57"/>
    </location>
</feature>
<evidence type="ECO:0000313" key="2">
    <source>
        <dbReference type="EMBL" id="KAF2454105.1"/>
    </source>
</evidence>
<evidence type="ECO:0000256" key="1">
    <source>
        <dbReference type="SAM" id="MobiDB-lite"/>
    </source>
</evidence>
<sequence length="116" mass="12968">MSPISKSTFKKFLEVMPFSKVVQKTKSTDRDQRLGPSQTSKNDKTYNFRADKGSMLSDGGQEVIIQADKNADNKDVRESAQKDSHRIVAKVAVDPAKDLQCDSIIEDALKSFEENN</sequence>
<protein>
    <submittedName>
        <fullName evidence="2">Uncharacterized protein</fullName>
    </submittedName>
</protein>
<proteinExistence type="predicted"/>
<feature type="compositionally biased region" description="Basic and acidic residues" evidence="1">
    <location>
        <begin position="41"/>
        <end position="52"/>
    </location>
</feature>
<evidence type="ECO:0000313" key="3">
    <source>
        <dbReference type="Proteomes" id="UP000799766"/>
    </source>
</evidence>
<organism evidence="2 3">
    <name type="scientific">Lineolata rhizophorae</name>
    <dbReference type="NCBI Taxonomy" id="578093"/>
    <lineage>
        <taxon>Eukaryota</taxon>
        <taxon>Fungi</taxon>
        <taxon>Dikarya</taxon>
        <taxon>Ascomycota</taxon>
        <taxon>Pezizomycotina</taxon>
        <taxon>Dothideomycetes</taxon>
        <taxon>Dothideomycetes incertae sedis</taxon>
        <taxon>Lineolatales</taxon>
        <taxon>Lineolataceae</taxon>
        <taxon>Lineolata</taxon>
    </lineage>
</organism>
<name>A0A6A6NQP3_9PEZI</name>
<dbReference type="OrthoDB" id="2933464at2759"/>
<reference evidence="2" key="1">
    <citation type="journal article" date="2020" name="Stud. Mycol.">
        <title>101 Dothideomycetes genomes: a test case for predicting lifestyles and emergence of pathogens.</title>
        <authorList>
            <person name="Haridas S."/>
            <person name="Albert R."/>
            <person name="Binder M."/>
            <person name="Bloem J."/>
            <person name="Labutti K."/>
            <person name="Salamov A."/>
            <person name="Andreopoulos B."/>
            <person name="Baker S."/>
            <person name="Barry K."/>
            <person name="Bills G."/>
            <person name="Bluhm B."/>
            <person name="Cannon C."/>
            <person name="Castanera R."/>
            <person name="Culley D."/>
            <person name="Daum C."/>
            <person name="Ezra D."/>
            <person name="Gonzalez J."/>
            <person name="Henrissat B."/>
            <person name="Kuo A."/>
            <person name="Liang C."/>
            <person name="Lipzen A."/>
            <person name="Lutzoni F."/>
            <person name="Magnuson J."/>
            <person name="Mondo S."/>
            <person name="Nolan M."/>
            <person name="Ohm R."/>
            <person name="Pangilinan J."/>
            <person name="Park H.-J."/>
            <person name="Ramirez L."/>
            <person name="Alfaro M."/>
            <person name="Sun H."/>
            <person name="Tritt A."/>
            <person name="Yoshinaga Y."/>
            <person name="Zwiers L.-H."/>
            <person name="Turgeon B."/>
            <person name="Goodwin S."/>
            <person name="Spatafora J."/>
            <person name="Crous P."/>
            <person name="Grigoriev I."/>
        </authorList>
    </citation>
    <scope>NUCLEOTIDE SEQUENCE</scope>
    <source>
        <strain evidence="2">ATCC 16933</strain>
    </source>
</reference>
<accession>A0A6A6NQP3</accession>
<gene>
    <name evidence="2" type="ORF">BDY21DRAFT_291855</name>
</gene>
<dbReference type="Proteomes" id="UP000799766">
    <property type="component" value="Unassembled WGS sequence"/>
</dbReference>
<dbReference type="AlphaFoldDB" id="A0A6A6NQP3"/>
<keyword evidence="3" id="KW-1185">Reference proteome</keyword>
<dbReference type="EMBL" id="MU001693">
    <property type="protein sequence ID" value="KAF2454105.1"/>
    <property type="molecule type" value="Genomic_DNA"/>
</dbReference>